<dbReference type="GO" id="GO:0070273">
    <property type="term" value="F:phosphatidylinositol-4-phosphate binding"/>
    <property type="evidence" value="ECO:0007669"/>
    <property type="project" value="InterPro"/>
</dbReference>
<dbReference type="EMBL" id="VJXR01000028">
    <property type="protein sequence ID" value="TRW45170.1"/>
    <property type="molecule type" value="Genomic_DNA"/>
</dbReference>
<evidence type="ECO:0000256" key="1">
    <source>
        <dbReference type="ARBA" id="ARBA00004255"/>
    </source>
</evidence>
<dbReference type="GO" id="GO:0007030">
    <property type="term" value="P:Golgi organization"/>
    <property type="evidence" value="ECO:0007669"/>
    <property type="project" value="TreeGrafter"/>
</dbReference>
<name>A0A552WQX1_9MICO</name>
<dbReference type="GO" id="GO:0006890">
    <property type="term" value="P:retrograde vesicle-mediated transport, Golgi to endoplasmic reticulum"/>
    <property type="evidence" value="ECO:0007669"/>
    <property type="project" value="TreeGrafter"/>
</dbReference>
<reference evidence="5 6" key="1">
    <citation type="submission" date="2019-07" db="EMBL/GenBank/DDBJ databases">
        <title>Georgenia wutianyii sp. nov. and Georgenia *** sp. nov. isolated from plateau pika (Ochotona curzoniae) in the Qinghai-Tibet plateau of China.</title>
        <authorList>
            <person name="Tian Z."/>
        </authorList>
    </citation>
    <scope>NUCLEOTIDE SEQUENCE [LARGE SCALE GENOMIC DNA]</scope>
    <source>
        <strain evidence="5 6">Z446</strain>
    </source>
</reference>
<protein>
    <submittedName>
        <fullName evidence="5">GPP34 family phosphoprotein</fullName>
    </submittedName>
</protein>
<dbReference type="Gene3D" id="1.10.3630.10">
    <property type="entry name" value="yeast vps74-n-term truncation variant domain like"/>
    <property type="match status" value="1"/>
</dbReference>
<dbReference type="InterPro" id="IPR038261">
    <property type="entry name" value="GPP34-like_sf"/>
</dbReference>
<dbReference type="RefSeq" id="WP_143418539.1">
    <property type="nucleotide sequence ID" value="NZ_VJXR01000028.1"/>
</dbReference>
<evidence type="ECO:0000256" key="2">
    <source>
        <dbReference type="ARBA" id="ARBA00023034"/>
    </source>
</evidence>
<dbReference type="GO" id="GO:0005829">
    <property type="term" value="C:cytosol"/>
    <property type="evidence" value="ECO:0007669"/>
    <property type="project" value="TreeGrafter"/>
</dbReference>
<dbReference type="GO" id="GO:0048194">
    <property type="term" value="P:Golgi vesicle budding"/>
    <property type="evidence" value="ECO:0007669"/>
    <property type="project" value="TreeGrafter"/>
</dbReference>
<comment type="caution">
    <text evidence="5">The sequence shown here is derived from an EMBL/GenBank/DDBJ whole genome shotgun (WGS) entry which is preliminary data.</text>
</comment>
<dbReference type="GO" id="GO:0012505">
    <property type="term" value="C:endomembrane system"/>
    <property type="evidence" value="ECO:0007669"/>
    <property type="project" value="UniProtKB-ARBA"/>
</dbReference>
<gene>
    <name evidence="5" type="ORF">FJ693_10770</name>
</gene>
<evidence type="ECO:0000313" key="6">
    <source>
        <dbReference type="Proteomes" id="UP000318693"/>
    </source>
</evidence>
<dbReference type="InterPro" id="IPR008628">
    <property type="entry name" value="GPP34-like"/>
</dbReference>
<sequence>MLLAEDLLLLLTDDHTGKVATDGTKLSLALAGAVVLELATAGRVDVSGPGEEVRAGRLVVRDATPTGDPVLDQSLGHLAARRPGRPQDVLGGLGKGLRATLLDRLVARGILRAEEGRVLGIFPTRSWPAADSAHEESLRRALHDVLVLGRTPSPREGALISLLHAVDQVPKLVGGPGTDRRQLRRRAKEIAEGEFAGTAVRKAVEAVNAATIAAITATTVATAGSS</sequence>
<dbReference type="GO" id="GO:0043001">
    <property type="term" value="P:Golgi to plasma membrane protein transport"/>
    <property type="evidence" value="ECO:0007669"/>
    <property type="project" value="TreeGrafter"/>
</dbReference>
<evidence type="ECO:0000313" key="5">
    <source>
        <dbReference type="EMBL" id="TRW45170.1"/>
    </source>
</evidence>
<comment type="subcellular location">
    <subcellularLocation>
        <location evidence="1">Golgi apparatus membrane</location>
        <topology evidence="1">Peripheral membrane protein</topology>
        <orientation evidence="1">Cytoplasmic side</orientation>
    </subcellularLocation>
</comment>
<dbReference type="Proteomes" id="UP000318693">
    <property type="component" value="Unassembled WGS sequence"/>
</dbReference>
<accession>A0A552WQX1</accession>
<proteinExistence type="predicted"/>
<keyword evidence="3" id="KW-0446">Lipid-binding</keyword>
<dbReference type="PANTHER" id="PTHR12704">
    <property type="entry name" value="TRANS-GOLGI PROTEIN GMX33"/>
    <property type="match status" value="1"/>
</dbReference>
<evidence type="ECO:0000256" key="3">
    <source>
        <dbReference type="ARBA" id="ARBA00023121"/>
    </source>
</evidence>
<dbReference type="PANTHER" id="PTHR12704:SF2">
    <property type="entry name" value="GOLGI PHOSPHOPROTEIN 3 HOMOLOG SAURON"/>
    <property type="match status" value="1"/>
</dbReference>
<organism evidence="5 6">
    <name type="scientific">Georgenia yuyongxinii</name>
    <dbReference type="NCBI Taxonomy" id="2589797"/>
    <lineage>
        <taxon>Bacteria</taxon>
        <taxon>Bacillati</taxon>
        <taxon>Actinomycetota</taxon>
        <taxon>Actinomycetes</taxon>
        <taxon>Micrococcales</taxon>
        <taxon>Bogoriellaceae</taxon>
        <taxon>Georgenia</taxon>
    </lineage>
</organism>
<evidence type="ECO:0000256" key="4">
    <source>
        <dbReference type="ARBA" id="ARBA00023136"/>
    </source>
</evidence>
<keyword evidence="4" id="KW-0472">Membrane</keyword>
<dbReference type="Pfam" id="PF05719">
    <property type="entry name" value="GPP34"/>
    <property type="match status" value="1"/>
</dbReference>
<dbReference type="AlphaFoldDB" id="A0A552WQX1"/>
<keyword evidence="6" id="KW-1185">Reference proteome</keyword>
<keyword evidence="2" id="KW-0333">Golgi apparatus</keyword>